<dbReference type="Proteomes" id="UP000509510">
    <property type="component" value="Chromosome V"/>
</dbReference>
<keyword evidence="3" id="KW-1185">Reference proteome</keyword>
<evidence type="ECO:0000313" key="2">
    <source>
        <dbReference type="EMBL" id="QKX61579.1"/>
    </source>
</evidence>
<dbReference type="GeneID" id="55996219"/>
<keyword evidence="1" id="KW-1133">Transmembrane helix</keyword>
<accession>A0A7H8R5C1</accession>
<dbReference type="RefSeq" id="XP_035347753.1">
    <property type="nucleotide sequence ID" value="XM_035491860.1"/>
</dbReference>
<name>A0A7H8R5C1_TALRU</name>
<reference evidence="3" key="1">
    <citation type="submission" date="2020-06" db="EMBL/GenBank/DDBJ databases">
        <title>A chromosome-scale genome assembly of Talaromyces rugulosus W13939.</title>
        <authorList>
            <person name="Wang B."/>
            <person name="Guo L."/>
            <person name="Ye K."/>
            <person name="Wang L."/>
        </authorList>
    </citation>
    <scope>NUCLEOTIDE SEQUENCE [LARGE SCALE GENOMIC DNA]</scope>
    <source>
        <strain evidence="3">W13939</strain>
    </source>
</reference>
<dbReference type="EMBL" id="CP055902">
    <property type="protein sequence ID" value="QKX61579.1"/>
    <property type="molecule type" value="Genomic_DNA"/>
</dbReference>
<proteinExistence type="predicted"/>
<dbReference type="KEGG" id="trg:TRUGW13939_08731"/>
<evidence type="ECO:0000256" key="1">
    <source>
        <dbReference type="SAM" id="Phobius"/>
    </source>
</evidence>
<protein>
    <submittedName>
        <fullName evidence="2">Uncharacterized protein</fullName>
    </submittedName>
</protein>
<feature type="transmembrane region" description="Helical" evidence="1">
    <location>
        <begin position="12"/>
        <end position="34"/>
    </location>
</feature>
<keyword evidence="1" id="KW-0472">Membrane</keyword>
<keyword evidence="1" id="KW-0812">Transmembrane</keyword>
<evidence type="ECO:0000313" key="3">
    <source>
        <dbReference type="Proteomes" id="UP000509510"/>
    </source>
</evidence>
<organism evidence="2 3">
    <name type="scientific">Talaromyces rugulosus</name>
    <name type="common">Penicillium rugulosum</name>
    <dbReference type="NCBI Taxonomy" id="121627"/>
    <lineage>
        <taxon>Eukaryota</taxon>
        <taxon>Fungi</taxon>
        <taxon>Dikarya</taxon>
        <taxon>Ascomycota</taxon>
        <taxon>Pezizomycotina</taxon>
        <taxon>Eurotiomycetes</taxon>
        <taxon>Eurotiomycetidae</taxon>
        <taxon>Eurotiales</taxon>
        <taxon>Trichocomaceae</taxon>
        <taxon>Talaromyces</taxon>
        <taxon>Talaromyces sect. Islandici</taxon>
    </lineage>
</organism>
<dbReference type="OrthoDB" id="4215181at2759"/>
<sequence>MTTMVGGLSIGMVNLIVVLVVVGAGFLVIIASGFSHMLYGAPDPLIQEPSQEQMDYMRGVRYRTKVNLYHTAREIVHDRHSKETNDLSMSMA</sequence>
<gene>
    <name evidence="2" type="ORF">TRUGW13939_08731</name>
</gene>
<dbReference type="AlphaFoldDB" id="A0A7H8R5C1"/>